<protein>
    <recommendedName>
        <fullName evidence="3">Outer membrane protein beta-barrel domain-containing protein</fullName>
    </recommendedName>
</protein>
<proteinExistence type="predicted"/>
<name>A0ABP3XWI2_9FLAO</name>
<comment type="caution">
    <text evidence="1">The sequence shown here is derived from an EMBL/GenBank/DDBJ whole genome shotgun (WGS) entry which is preliminary data.</text>
</comment>
<keyword evidence="2" id="KW-1185">Reference proteome</keyword>
<organism evidence="1 2">
    <name type="scientific">Gangjinia marincola</name>
    <dbReference type="NCBI Taxonomy" id="578463"/>
    <lineage>
        <taxon>Bacteria</taxon>
        <taxon>Pseudomonadati</taxon>
        <taxon>Bacteroidota</taxon>
        <taxon>Flavobacteriia</taxon>
        <taxon>Flavobacteriales</taxon>
        <taxon>Flavobacteriaceae</taxon>
        <taxon>Gangjinia</taxon>
    </lineage>
</organism>
<dbReference type="Proteomes" id="UP001500507">
    <property type="component" value="Unassembled WGS sequence"/>
</dbReference>
<evidence type="ECO:0008006" key="3">
    <source>
        <dbReference type="Google" id="ProtNLM"/>
    </source>
</evidence>
<dbReference type="EMBL" id="BAAAFG010000014">
    <property type="protein sequence ID" value="GAA0872214.1"/>
    <property type="molecule type" value="Genomic_DNA"/>
</dbReference>
<dbReference type="InterPro" id="IPR011250">
    <property type="entry name" value="OMP/PagP_B-barrel"/>
</dbReference>
<dbReference type="SUPFAM" id="SSF56925">
    <property type="entry name" value="OMPA-like"/>
    <property type="match status" value="1"/>
</dbReference>
<evidence type="ECO:0000313" key="1">
    <source>
        <dbReference type="EMBL" id="GAA0872214.1"/>
    </source>
</evidence>
<reference evidence="2" key="1">
    <citation type="journal article" date="2019" name="Int. J. Syst. Evol. Microbiol.">
        <title>The Global Catalogue of Microorganisms (GCM) 10K type strain sequencing project: providing services to taxonomists for standard genome sequencing and annotation.</title>
        <authorList>
            <consortium name="The Broad Institute Genomics Platform"/>
            <consortium name="The Broad Institute Genome Sequencing Center for Infectious Disease"/>
            <person name="Wu L."/>
            <person name="Ma J."/>
        </authorList>
    </citation>
    <scope>NUCLEOTIDE SEQUENCE [LARGE SCALE GENOMIC DNA]</scope>
    <source>
        <strain evidence="2">JCM 16082</strain>
    </source>
</reference>
<sequence length="190" mass="20860">MELSNRIINYITMKKALTLLLIALGVNLHAQSGVGGPTSKKTWFIEANTGLGDAHPSFTGLSLRSADGVTSYSVGGEVGYFLLEHFAIKAGVGYADNGLDEDLEIETISYKIGAKYYINERFAFQTDVNAAQLTNPKRKPTYLGLQAGYAFFLYDVLSIEPGLRYDISINQDFSSDNVFQFAVGFVVFLK</sequence>
<accession>A0ABP3XWI2</accession>
<evidence type="ECO:0000313" key="2">
    <source>
        <dbReference type="Proteomes" id="UP001500507"/>
    </source>
</evidence>
<gene>
    <name evidence="1" type="ORF">GCM10009117_13610</name>
</gene>